<dbReference type="PANTHER" id="PTHR48007:SF4">
    <property type="entry name" value="LEUCINE-RICH REPEAT RECEPTOR-LIKE PROTEIN KINASE PXC1"/>
    <property type="match status" value="1"/>
</dbReference>
<dbReference type="InterPro" id="IPR000719">
    <property type="entry name" value="Prot_kinase_dom"/>
</dbReference>
<keyword evidence="3" id="KW-1185">Reference proteome</keyword>
<dbReference type="PROSITE" id="PS50011">
    <property type="entry name" value="PROTEIN_KINASE_DOM"/>
    <property type="match status" value="1"/>
</dbReference>
<dbReference type="Proteomes" id="UP001054889">
    <property type="component" value="Unassembled WGS sequence"/>
</dbReference>
<reference evidence="2" key="1">
    <citation type="journal article" date="2018" name="DNA Res.">
        <title>Multiple hybrid de novo genome assembly of finger millet, an orphan allotetraploid crop.</title>
        <authorList>
            <person name="Hatakeyama M."/>
            <person name="Aluri S."/>
            <person name="Balachadran M.T."/>
            <person name="Sivarajan S.R."/>
            <person name="Patrignani A."/>
            <person name="Gruter S."/>
            <person name="Poveda L."/>
            <person name="Shimizu-Inatsugi R."/>
            <person name="Baeten J."/>
            <person name="Francoijs K.J."/>
            <person name="Nataraja K.N."/>
            <person name="Reddy Y.A.N."/>
            <person name="Phadnis S."/>
            <person name="Ravikumar R.L."/>
            <person name="Schlapbach R."/>
            <person name="Sreeman S.M."/>
            <person name="Shimizu K.K."/>
        </authorList>
    </citation>
    <scope>NUCLEOTIDE SEQUENCE</scope>
</reference>
<feature type="domain" description="Protein kinase" evidence="1">
    <location>
        <begin position="151"/>
        <end position="427"/>
    </location>
</feature>
<dbReference type="Gene3D" id="1.10.510.10">
    <property type="entry name" value="Transferase(Phosphotransferase) domain 1"/>
    <property type="match status" value="1"/>
</dbReference>
<dbReference type="GO" id="GO:0005524">
    <property type="term" value="F:ATP binding"/>
    <property type="evidence" value="ECO:0007669"/>
    <property type="project" value="InterPro"/>
</dbReference>
<evidence type="ECO:0000259" key="1">
    <source>
        <dbReference type="PROSITE" id="PS50011"/>
    </source>
</evidence>
<proteinExistence type="predicted"/>
<dbReference type="InterPro" id="IPR046959">
    <property type="entry name" value="PRK1-6/SRF4-like"/>
</dbReference>
<dbReference type="Pfam" id="PF07714">
    <property type="entry name" value="PK_Tyr_Ser-Thr"/>
    <property type="match status" value="1"/>
</dbReference>
<dbReference type="PANTHER" id="PTHR48007">
    <property type="entry name" value="LEUCINE-RICH REPEAT RECEPTOR-LIKE PROTEIN KINASE PXC1"/>
    <property type="match status" value="1"/>
</dbReference>
<dbReference type="SUPFAM" id="SSF56112">
    <property type="entry name" value="Protein kinase-like (PK-like)"/>
    <property type="match status" value="1"/>
</dbReference>
<evidence type="ECO:0000313" key="3">
    <source>
        <dbReference type="Proteomes" id="UP001054889"/>
    </source>
</evidence>
<gene>
    <name evidence="2" type="primary">ga16544</name>
    <name evidence="2" type="ORF">PR202_ga16544</name>
</gene>
<accession>A0AAV5CLW6</accession>
<protein>
    <recommendedName>
        <fullName evidence="1">Protein kinase domain-containing protein</fullName>
    </recommendedName>
</protein>
<dbReference type="AlphaFoldDB" id="A0AAV5CLW6"/>
<dbReference type="InterPro" id="IPR001245">
    <property type="entry name" value="Ser-Thr/Tyr_kinase_cat_dom"/>
</dbReference>
<sequence>MNPPENELRGYIQDNGKAMWTAHNNHNIRYFKEEEIQVITSNYGTLIGKDENNMRILERIGKVAAKCLELDIDKHPEMKDVAEHLRRLRKSQYQAHEKVAFFGWAWRRQYATQNTTPGNKHAVRNTARGNSLVSIRNGIPLQQVDLEDLMRAECKLLGEGKYGTTFKATLENGVVFTVKRSKVENVAKAVFEERIEAIGAIEHQLIVPLCGYYFSKDEQLLIYNYFGNGSLSSNLHGNISFIRSRINKVEPAGWETRSAIALSSARAVAYIHSTNAKASHGNIKSSNILLTGSYEAHISEHGINTLVRTPASCITYSTALEVKDMQNVSQKADVYSFGVLLLELLTGVSPCPTYSSEGHDLVAWVMAAPQEQRETRVLDQKLLKDNGMVEEMLQFLQLATQCCEKRPNLRPVMSEVVQKIEEIQSSIVGNRQPMWSSEEE</sequence>
<name>A0AAV5CLW6_ELECO</name>
<dbReference type="GO" id="GO:0004672">
    <property type="term" value="F:protein kinase activity"/>
    <property type="evidence" value="ECO:0007669"/>
    <property type="project" value="InterPro"/>
</dbReference>
<comment type="caution">
    <text evidence="2">The sequence shown here is derived from an EMBL/GenBank/DDBJ whole genome shotgun (WGS) entry which is preliminary data.</text>
</comment>
<organism evidence="2 3">
    <name type="scientific">Eleusine coracana subsp. coracana</name>
    <dbReference type="NCBI Taxonomy" id="191504"/>
    <lineage>
        <taxon>Eukaryota</taxon>
        <taxon>Viridiplantae</taxon>
        <taxon>Streptophyta</taxon>
        <taxon>Embryophyta</taxon>
        <taxon>Tracheophyta</taxon>
        <taxon>Spermatophyta</taxon>
        <taxon>Magnoliopsida</taxon>
        <taxon>Liliopsida</taxon>
        <taxon>Poales</taxon>
        <taxon>Poaceae</taxon>
        <taxon>PACMAD clade</taxon>
        <taxon>Chloridoideae</taxon>
        <taxon>Cynodonteae</taxon>
        <taxon>Eleusininae</taxon>
        <taxon>Eleusine</taxon>
    </lineage>
</organism>
<evidence type="ECO:0000313" key="2">
    <source>
        <dbReference type="EMBL" id="GJM99446.1"/>
    </source>
</evidence>
<dbReference type="Gene3D" id="3.30.200.20">
    <property type="entry name" value="Phosphorylase Kinase, domain 1"/>
    <property type="match status" value="1"/>
</dbReference>
<dbReference type="EMBL" id="BQKI01000007">
    <property type="protein sequence ID" value="GJM99446.1"/>
    <property type="molecule type" value="Genomic_DNA"/>
</dbReference>
<reference evidence="2" key="2">
    <citation type="submission" date="2021-12" db="EMBL/GenBank/DDBJ databases">
        <title>Resequencing data analysis of finger millet.</title>
        <authorList>
            <person name="Hatakeyama M."/>
            <person name="Aluri S."/>
            <person name="Balachadran M.T."/>
            <person name="Sivarajan S.R."/>
            <person name="Poveda L."/>
            <person name="Shimizu-Inatsugi R."/>
            <person name="Schlapbach R."/>
            <person name="Sreeman S.M."/>
            <person name="Shimizu K.K."/>
        </authorList>
    </citation>
    <scope>NUCLEOTIDE SEQUENCE</scope>
</reference>
<dbReference type="InterPro" id="IPR011009">
    <property type="entry name" value="Kinase-like_dom_sf"/>
</dbReference>